<organism evidence="9 10">
    <name type="scientific">Paragonimus heterotremus</name>
    <dbReference type="NCBI Taxonomy" id="100268"/>
    <lineage>
        <taxon>Eukaryota</taxon>
        <taxon>Metazoa</taxon>
        <taxon>Spiralia</taxon>
        <taxon>Lophotrochozoa</taxon>
        <taxon>Platyhelminthes</taxon>
        <taxon>Trematoda</taxon>
        <taxon>Digenea</taxon>
        <taxon>Plagiorchiida</taxon>
        <taxon>Troglotremata</taxon>
        <taxon>Troglotrematidae</taxon>
        <taxon>Paragonimus</taxon>
    </lineage>
</organism>
<dbReference type="Pfam" id="PF00069">
    <property type="entry name" value="Pkinase"/>
    <property type="match status" value="1"/>
</dbReference>
<dbReference type="InterPro" id="IPR011009">
    <property type="entry name" value="Kinase-like_dom_sf"/>
</dbReference>
<accession>A0A8J4X0J1</accession>
<evidence type="ECO:0000313" key="9">
    <source>
        <dbReference type="EMBL" id="KAF5401977.1"/>
    </source>
</evidence>
<dbReference type="InterPro" id="IPR017441">
    <property type="entry name" value="Protein_kinase_ATP_BS"/>
</dbReference>
<dbReference type="PROSITE" id="PS50011">
    <property type="entry name" value="PROTEIN_KINASE_DOM"/>
    <property type="match status" value="1"/>
</dbReference>
<evidence type="ECO:0000256" key="5">
    <source>
        <dbReference type="ARBA" id="ARBA00022840"/>
    </source>
</evidence>
<keyword evidence="1" id="KW-0723">Serine/threonine-protein kinase</keyword>
<reference evidence="9" key="1">
    <citation type="submission" date="2019-05" db="EMBL/GenBank/DDBJ databases">
        <title>Annotation for the trematode Paragonimus heterotremus.</title>
        <authorList>
            <person name="Choi Y.-J."/>
        </authorList>
    </citation>
    <scope>NUCLEOTIDE SEQUENCE</scope>
    <source>
        <strain evidence="9">LC</strain>
    </source>
</reference>
<dbReference type="FunFam" id="3.30.200.20:FF:000131">
    <property type="entry name" value="Dual specificity protein kinase TTK"/>
    <property type="match status" value="1"/>
</dbReference>
<gene>
    <name evidence="9" type="ORF">PHET_04449</name>
</gene>
<dbReference type="SUPFAM" id="SSF56112">
    <property type="entry name" value="Protein kinase-like (PK-like)"/>
    <property type="match status" value="1"/>
</dbReference>
<feature type="compositionally biased region" description="Low complexity" evidence="7">
    <location>
        <begin position="267"/>
        <end position="276"/>
    </location>
</feature>
<dbReference type="InterPro" id="IPR000719">
    <property type="entry name" value="Prot_kinase_dom"/>
</dbReference>
<dbReference type="EMBL" id="LUCH01002109">
    <property type="protein sequence ID" value="KAF5401977.1"/>
    <property type="molecule type" value="Genomic_DNA"/>
</dbReference>
<protein>
    <submittedName>
        <fullName evidence="9">Dual specificity serine/threonine tyrosine kinase</fullName>
    </submittedName>
</protein>
<dbReference type="Gene3D" id="1.10.510.10">
    <property type="entry name" value="Transferase(Phosphotransferase) domain 1"/>
    <property type="match status" value="1"/>
</dbReference>
<proteinExistence type="predicted"/>
<evidence type="ECO:0000256" key="7">
    <source>
        <dbReference type="SAM" id="MobiDB-lite"/>
    </source>
</evidence>
<sequence length="611" mass="67757">MFFGAEDLSLDLQKTILKECPIRSKSHAEWLAYLDKLEAKVRAVHIQESINQVMFKLYEGACSGLPELWTEEAYLVLLVRKAVLALHEDKDTGLAQLSICAMNARRNPQLVIAVAFYYTQVGRKLRAQSLINSCKKYSTPSGLRLLHEAEEIIVADGDLKPLLGPFHYKPPYQIEPEINISSSSSSDLFFNSGSPSDRSRATKYTIRDSLAENIYANRRSLSNWIVSKSLGNWLFHSVNPITVPDSSGHAEAICISSTSTLQPDVVSSSLTSSGSLPCATPETKGSENPSEPFSPILPTPVTPPEQRLSSETAGSFATSTCFSVNGKKYRVLDVIGRGGSSVVYSVLDSDRRMWALKDVQLIGACKELVSSYANEVAMLLTLRDTGRVIRLHDYEQDPSNLRLVLELASVDLKDVLEELMEPPVDGAANDGLLGRIPPLAVVFYWDQMLRCVKVLHDQRIVHLDLKPQNFVLVRGKLKLIDLGISQRLPDDMTRVNPALQLGTLTYMSPEQLEGPTPITTSGDLSEEQLKIGRKCDIWALGVILYMIVYGRLPFAQPTTHGRLLAIVNPNTMIDFPPVANPGIYKALRRSLVRDFRDRASIDELLEISYGL</sequence>
<dbReference type="GO" id="GO:0004674">
    <property type="term" value="F:protein serine/threonine kinase activity"/>
    <property type="evidence" value="ECO:0007669"/>
    <property type="project" value="UniProtKB-KW"/>
</dbReference>
<evidence type="ECO:0000256" key="1">
    <source>
        <dbReference type="ARBA" id="ARBA00022527"/>
    </source>
</evidence>
<dbReference type="PROSITE" id="PS00107">
    <property type="entry name" value="PROTEIN_KINASE_ATP"/>
    <property type="match status" value="1"/>
</dbReference>
<feature type="region of interest" description="Disordered" evidence="7">
    <location>
        <begin position="266"/>
        <end position="308"/>
    </location>
</feature>
<dbReference type="Proteomes" id="UP000748531">
    <property type="component" value="Unassembled WGS sequence"/>
</dbReference>
<keyword evidence="10" id="KW-1185">Reference proteome</keyword>
<dbReference type="OrthoDB" id="20524at2759"/>
<dbReference type="PANTHER" id="PTHR22974">
    <property type="entry name" value="MIXED LINEAGE PROTEIN KINASE"/>
    <property type="match status" value="1"/>
</dbReference>
<evidence type="ECO:0000313" key="10">
    <source>
        <dbReference type="Proteomes" id="UP000748531"/>
    </source>
</evidence>
<evidence type="ECO:0000256" key="4">
    <source>
        <dbReference type="ARBA" id="ARBA00022777"/>
    </source>
</evidence>
<dbReference type="Gene3D" id="1.25.40.10">
    <property type="entry name" value="Tetratricopeptide repeat domain"/>
    <property type="match status" value="1"/>
</dbReference>
<keyword evidence="5 6" id="KW-0067">ATP-binding</keyword>
<dbReference type="GO" id="GO:0004712">
    <property type="term" value="F:protein serine/threonine/tyrosine kinase activity"/>
    <property type="evidence" value="ECO:0007669"/>
    <property type="project" value="TreeGrafter"/>
</dbReference>
<dbReference type="AlphaFoldDB" id="A0A8J4X0J1"/>
<dbReference type="GO" id="GO:0000776">
    <property type="term" value="C:kinetochore"/>
    <property type="evidence" value="ECO:0007669"/>
    <property type="project" value="TreeGrafter"/>
</dbReference>
<dbReference type="PANTHER" id="PTHR22974:SF21">
    <property type="entry name" value="DUAL SPECIFICITY PROTEIN KINASE TTK"/>
    <property type="match status" value="1"/>
</dbReference>
<keyword evidence="2" id="KW-0808">Transferase</keyword>
<dbReference type="GO" id="GO:0007059">
    <property type="term" value="P:chromosome segregation"/>
    <property type="evidence" value="ECO:0007669"/>
    <property type="project" value="TreeGrafter"/>
</dbReference>
<feature type="binding site" evidence="6">
    <location>
        <position position="357"/>
    </location>
    <ligand>
        <name>ATP</name>
        <dbReference type="ChEBI" id="CHEBI:30616"/>
    </ligand>
</feature>
<comment type="caution">
    <text evidence="9">The sequence shown here is derived from an EMBL/GenBank/DDBJ whole genome shotgun (WGS) entry which is preliminary data.</text>
</comment>
<dbReference type="SMART" id="SM00220">
    <property type="entry name" value="S_TKc"/>
    <property type="match status" value="1"/>
</dbReference>
<evidence type="ECO:0000256" key="2">
    <source>
        <dbReference type="ARBA" id="ARBA00022679"/>
    </source>
</evidence>
<dbReference type="Gene3D" id="3.30.200.20">
    <property type="entry name" value="Phosphorylase Kinase, domain 1"/>
    <property type="match status" value="1"/>
</dbReference>
<feature type="domain" description="Protein kinase" evidence="8">
    <location>
        <begin position="329"/>
        <end position="611"/>
    </location>
</feature>
<name>A0A8J4X0J1_9TREM</name>
<dbReference type="GO" id="GO:0033316">
    <property type="term" value="P:meiotic spindle assembly checkpoint signaling"/>
    <property type="evidence" value="ECO:0007669"/>
    <property type="project" value="TreeGrafter"/>
</dbReference>
<dbReference type="GO" id="GO:0005524">
    <property type="term" value="F:ATP binding"/>
    <property type="evidence" value="ECO:0007669"/>
    <property type="project" value="UniProtKB-UniRule"/>
</dbReference>
<keyword evidence="3 6" id="KW-0547">Nucleotide-binding</keyword>
<dbReference type="InterPro" id="IPR008271">
    <property type="entry name" value="Ser/Thr_kinase_AS"/>
</dbReference>
<evidence type="ECO:0000256" key="6">
    <source>
        <dbReference type="PROSITE-ProRule" id="PRU10141"/>
    </source>
</evidence>
<dbReference type="GO" id="GO:0034501">
    <property type="term" value="P:protein localization to kinetochore"/>
    <property type="evidence" value="ECO:0007669"/>
    <property type="project" value="TreeGrafter"/>
</dbReference>
<dbReference type="GO" id="GO:0005634">
    <property type="term" value="C:nucleus"/>
    <property type="evidence" value="ECO:0007669"/>
    <property type="project" value="TreeGrafter"/>
</dbReference>
<dbReference type="PROSITE" id="PS00108">
    <property type="entry name" value="PROTEIN_KINASE_ST"/>
    <property type="match status" value="1"/>
</dbReference>
<keyword evidence="4 9" id="KW-0418">Kinase</keyword>
<evidence type="ECO:0000256" key="3">
    <source>
        <dbReference type="ARBA" id="ARBA00022741"/>
    </source>
</evidence>
<dbReference type="GO" id="GO:0007094">
    <property type="term" value="P:mitotic spindle assembly checkpoint signaling"/>
    <property type="evidence" value="ECO:0007669"/>
    <property type="project" value="TreeGrafter"/>
</dbReference>
<dbReference type="InterPro" id="IPR011990">
    <property type="entry name" value="TPR-like_helical_dom_sf"/>
</dbReference>
<evidence type="ECO:0000259" key="8">
    <source>
        <dbReference type="PROSITE" id="PS50011"/>
    </source>
</evidence>